<organism evidence="1 2">
    <name type="scientific">Diphasiastrum complanatum</name>
    <name type="common">Issler's clubmoss</name>
    <name type="synonym">Lycopodium complanatum</name>
    <dbReference type="NCBI Taxonomy" id="34168"/>
    <lineage>
        <taxon>Eukaryota</taxon>
        <taxon>Viridiplantae</taxon>
        <taxon>Streptophyta</taxon>
        <taxon>Embryophyta</taxon>
        <taxon>Tracheophyta</taxon>
        <taxon>Lycopodiopsida</taxon>
        <taxon>Lycopodiales</taxon>
        <taxon>Lycopodiaceae</taxon>
        <taxon>Lycopodioideae</taxon>
        <taxon>Diphasiastrum</taxon>
    </lineage>
</organism>
<evidence type="ECO:0000313" key="2">
    <source>
        <dbReference type="Proteomes" id="UP001162992"/>
    </source>
</evidence>
<accession>A0ACC2ASE9</accession>
<sequence>MDGHRGLPLFNCLLQNLLRSLCMDSQWVYAVFWKILPRNYPPPNRWDTQAGIPDRSKGNKRNWILVWEDGYCDFSTCSKSSTQTETSVGVSSSDTDQRTDFQPKLFFKMSHEVYSYGEGFIGKVAADNSHKWVHKNPKDRDSSGVSTWHGALDPYPKTWEAQFNAGIQTVAVVAVKDGLLQLGSLHEVTEDLNFVINIKRKFNCIQNVPGLGYASHLSAPQYETRSRPTIHRIGAYKLTGENHLENERTSRPGDPISMMTGPLSGTLREALEEPTLMLPLQNAVHNLPIVGSKRNLDVMLCVEGNQFHRPFPSCSGNVHHQACASAVETSLSTQYEGADFRHCERPHELLRTEPFTTPGTTACLLPSSMSSLEALLSKLPSISTSNKSYERIMPNQNLNYVLPKYDQEALRLAEDKAGAMDGRLSLTDTEQDIKVQHCKRLSDCVGYPGKEFKILCGRNVQKTGDFMEIKAKPVTVEDRSYGSTPLFHGLRSSDKFLAFDPPFDLPAHEDFGSNDIYNLLLSEITS</sequence>
<dbReference type="EMBL" id="CM055111">
    <property type="protein sequence ID" value="KAJ7520112.1"/>
    <property type="molecule type" value="Genomic_DNA"/>
</dbReference>
<reference evidence="2" key="1">
    <citation type="journal article" date="2024" name="Proc. Natl. Acad. Sci. U.S.A.">
        <title>Extraordinary preservation of gene collinearity over three hundred million years revealed in homosporous lycophytes.</title>
        <authorList>
            <person name="Li C."/>
            <person name="Wickell D."/>
            <person name="Kuo L.Y."/>
            <person name="Chen X."/>
            <person name="Nie B."/>
            <person name="Liao X."/>
            <person name="Peng D."/>
            <person name="Ji J."/>
            <person name="Jenkins J."/>
            <person name="Williams M."/>
            <person name="Shu S."/>
            <person name="Plott C."/>
            <person name="Barry K."/>
            <person name="Rajasekar S."/>
            <person name="Grimwood J."/>
            <person name="Han X."/>
            <person name="Sun S."/>
            <person name="Hou Z."/>
            <person name="He W."/>
            <person name="Dai G."/>
            <person name="Sun C."/>
            <person name="Schmutz J."/>
            <person name="Leebens-Mack J.H."/>
            <person name="Li F.W."/>
            <person name="Wang L."/>
        </authorList>
    </citation>
    <scope>NUCLEOTIDE SEQUENCE [LARGE SCALE GENOMIC DNA]</scope>
    <source>
        <strain evidence="2">cv. PW_Plant_1</strain>
    </source>
</reference>
<gene>
    <name evidence="1" type="ORF">O6H91_20G066800</name>
</gene>
<protein>
    <submittedName>
        <fullName evidence="1">Uncharacterized protein</fullName>
    </submittedName>
</protein>
<evidence type="ECO:0000313" key="1">
    <source>
        <dbReference type="EMBL" id="KAJ7520112.1"/>
    </source>
</evidence>
<name>A0ACC2ASE9_DIPCM</name>
<dbReference type="Proteomes" id="UP001162992">
    <property type="component" value="Chromosome 20"/>
</dbReference>
<comment type="caution">
    <text evidence="1">The sequence shown here is derived from an EMBL/GenBank/DDBJ whole genome shotgun (WGS) entry which is preliminary data.</text>
</comment>
<proteinExistence type="predicted"/>
<keyword evidence="2" id="KW-1185">Reference proteome</keyword>